<evidence type="ECO:0000313" key="2">
    <source>
        <dbReference type="Proteomes" id="UP001140949"/>
    </source>
</evidence>
<comment type="caution">
    <text evidence="1">The sequence shown here is derived from an EMBL/GenBank/DDBJ whole genome shotgun (WGS) entry which is preliminary data.</text>
</comment>
<sequence length="94" mass="10665">MMMLFLGDELLSVNGVDVKQKSAFDVSTLLQGPKETCVTIEVKHGKYGPIQSIKVQRQLVARTPVFYRLDKMDNGDISFGYVQIKELNAWQKET</sequence>
<organism evidence="1 2">
    <name type="scientific">Iris pallida</name>
    <name type="common">Sweet iris</name>
    <dbReference type="NCBI Taxonomy" id="29817"/>
    <lineage>
        <taxon>Eukaryota</taxon>
        <taxon>Viridiplantae</taxon>
        <taxon>Streptophyta</taxon>
        <taxon>Embryophyta</taxon>
        <taxon>Tracheophyta</taxon>
        <taxon>Spermatophyta</taxon>
        <taxon>Magnoliopsida</taxon>
        <taxon>Liliopsida</taxon>
        <taxon>Asparagales</taxon>
        <taxon>Iridaceae</taxon>
        <taxon>Iridoideae</taxon>
        <taxon>Irideae</taxon>
        <taxon>Iris</taxon>
    </lineage>
</organism>
<reference evidence="1" key="1">
    <citation type="journal article" date="2023" name="GigaByte">
        <title>Genome assembly of the bearded iris, Iris pallida Lam.</title>
        <authorList>
            <person name="Bruccoleri R.E."/>
            <person name="Oakeley E.J."/>
            <person name="Faust A.M.E."/>
            <person name="Altorfer M."/>
            <person name="Dessus-Babus S."/>
            <person name="Burckhardt D."/>
            <person name="Oertli M."/>
            <person name="Naumann U."/>
            <person name="Petersen F."/>
            <person name="Wong J."/>
        </authorList>
    </citation>
    <scope>NUCLEOTIDE SEQUENCE</scope>
    <source>
        <strain evidence="1">GSM-AAB239-AS_SAM_17_03QT</strain>
    </source>
</reference>
<reference evidence="1" key="2">
    <citation type="submission" date="2023-04" db="EMBL/GenBank/DDBJ databases">
        <authorList>
            <person name="Bruccoleri R.E."/>
            <person name="Oakeley E.J."/>
            <person name="Faust A.-M."/>
            <person name="Dessus-Babus S."/>
            <person name="Altorfer M."/>
            <person name="Burckhardt D."/>
            <person name="Oertli M."/>
            <person name="Naumann U."/>
            <person name="Petersen F."/>
            <person name="Wong J."/>
        </authorList>
    </citation>
    <scope>NUCLEOTIDE SEQUENCE</scope>
    <source>
        <strain evidence="1">GSM-AAB239-AS_SAM_17_03QT</strain>
        <tissue evidence="1">Leaf</tissue>
    </source>
</reference>
<protein>
    <submittedName>
        <fullName evidence="1">Carboxyl-terminal-processing peptidase 1, chloroplastic-like isoform X2</fullName>
    </submittedName>
</protein>
<dbReference type="AlphaFoldDB" id="A0AAX6GFS5"/>
<dbReference type="Proteomes" id="UP001140949">
    <property type="component" value="Unassembled WGS sequence"/>
</dbReference>
<keyword evidence="2" id="KW-1185">Reference proteome</keyword>
<evidence type="ECO:0000313" key="1">
    <source>
        <dbReference type="EMBL" id="KAJ6827626.1"/>
    </source>
</evidence>
<dbReference type="InterPro" id="IPR036034">
    <property type="entry name" value="PDZ_sf"/>
</dbReference>
<proteinExistence type="predicted"/>
<dbReference type="EMBL" id="JANAVB010020000">
    <property type="protein sequence ID" value="KAJ6827626.1"/>
    <property type="molecule type" value="Genomic_DNA"/>
</dbReference>
<accession>A0AAX6GFS5</accession>
<name>A0AAX6GFS5_IRIPA</name>
<dbReference type="Gene3D" id="3.90.226.10">
    <property type="entry name" value="2-enoyl-CoA Hydratase, Chain A, domain 1"/>
    <property type="match status" value="1"/>
</dbReference>
<dbReference type="PANTHER" id="PTHR32060">
    <property type="entry name" value="TAIL-SPECIFIC PROTEASE"/>
    <property type="match status" value="1"/>
</dbReference>
<dbReference type="GO" id="GO:0004175">
    <property type="term" value="F:endopeptidase activity"/>
    <property type="evidence" value="ECO:0007669"/>
    <property type="project" value="TreeGrafter"/>
</dbReference>
<dbReference type="PANTHER" id="PTHR32060:SF31">
    <property type="entry name" value="CARBOXYL-TERMINAL-PROCESSING PEPTIDASE 1, CHLOROPLASTIC"/>
    <property type="match status" value="1"/>
</dbReference>
<gene>
    <name evidence="1" type="ORF">M6B38_366990</name>
</gene>
<dbReference type="SUPFAM" id="SSF50156">
    <property type="entry name" value="PDZ domain-like"/>
    <property type="match status" value="1"/>
</dbReference>
<dbReference type="Gene3D" id="2.30.42.10">
    <property type="match status" value="1"/>
</dbReference>